<comment type="subcellular location">
    <subcellularLocation>
        <location evidence="1">Membrane</location>
        <topology evidence="1">Single-pass membrane protein</topology>
    </subcellularLocation>
</comment>
<dbReference type="PANTHER" id="PTHR33138:SF72">
    <property type="entry name" value="WALL-ASSOCIATED RECEPTOR KINASE CARBOXY-TERMINAL PROTEIN"/>
    <property type="match status" value="1"/>
</dbReference>
<keyword evidence="2 3" id="KW-0732">Signal</keyword>
<organism evidence="5 6">
    <name type="scientific">Salvia divinorum</name>
    <name type="common">Maria pastora</name>
    <name type="synonym">Diviner's sage</name>
    <dbReference type="NCBI Taxonomy" id="28513"/>
    <lineage>
        <taxon>Eukaryota</taxon>
        <taxon>Viridiplantae</taxon>
        <taxon>Streptophyta</taxon>
        <taxon>Embryophyta</taxon>
        <taxon>Tracheophyta</taxon>
        <taxon>Spermatophyta</taxon>
        <taxon>Magnoliopsida</taxon>
        <taxon>eudicotyledons</taxon>
        <taxon>Gunneridae</taxon>
        <taxon>Pentapetalae</taxon>
        <taxon>asterids</taxon>
        <taxon>lamiids</taxon>
        <taxon>Lamiales</taxon>
        <taxon>Lamiaceae</taxon>
        <taxon>Nepetoideae</taxon>
        <taxon>Mentheae</taxon>
        <taxon>Salviinae</taxon>
        <taxon>Salvia</taxon>
        <taxon>Salvia subgen. Calosphace</taxon>
    </lineage>
</organism>
<evidence type="ECO:0000256" key="1">
    <source>
        <dbReference type="ARBA" id="ARBA00004167"/>
    </source>
</evidence>
<sequence length="149" mass="16629">MNIPLILVNLVVFGTRGIVSQNDEYETCRQPFECGVLRDIPYPFYGGDRPVSCGSPGYEISCQDNIPRINTSEIIYRVLDICNQTQTLVVARDDLWDDVCALQLSNISVDTAFYNFYTAANDQQFTLLYGCTGGIQIQTLFSSLATTTD</sequence>
<evidence type="ECO:0000313" key="5">
    <source>
        <dbReference type="EMBL" id="KAL1536465.1"/>
    </source>
</evidence>
<name>A0ABD1FY85_SALDI</name>
<comment type="caution">
    <text evidence="5">The sequence shown here is derived from an EMBL/GenBank/DDBJ whole genome shotgun (WGS) entry which is preliminary data.</text>
</comment>
<feature type="chain" id="PRO_5044807605" evidence="3">
    <location>
        <begin position="21"/>
        <end position="149"/>
    </location>
</feature>
<protein>
    <submittedName>
        <fullName evidence="5">LEAF RUST 10 DISEASE-RESISTANCE LOCUS RECEPTOR-LIKE PROTEIN KINASE-like 1.2</fullName>
    </submittedName>
</protein>
<evidence type="ECO:0000259" key="4">
    <source>
        <dbReference type="Pfam" id="PF13947"/>
    </source>
</evidence>
<reference evidence="5 6" key="1">
    <citation type="submission" date="2024-06" db="EMBL/GenBank/DDBJ databases">
        <title>A chromosome level genome sequence of Diviner's sage (Salvia divinorum).</title>
        <authorList>
            <person name="Ford S.A."/>
            <person name="Ro D.-K."/>
            <person name="Ness R.W."/>
            <person name="Phillips M.A."/>
        </authorList>
    </citation>
    <scope>NUCLEOTIDE SEQUENCE [LARGE SCALE GENOMIC DNA]</scope>
    <source>
        <strain evidence="5">SAF-2024a</strain>
        <tissue evidence="5">Leaf</tissue>
    </source>
</reference>
<feature type="signal peptide" evidence="3">
    <location>
        <begin position="1"/>
        <end position="20"/>
    </location>
</feature>
<dbReference type="PANTHER" id="PTHR33138">
    <property type="entry name" value="OS01G0690200 PROTEIN"/>
    <property type="match status" value="1"/>
</dbReference>
<evidence type="ECO:0000256" key="3">
    <source>
        <dbReference type="SAM" id="SignalP"/>
    </source>
</evidence>
<dbReference type="InterPro" id="IPR025287">
    <property type="entry name" value="WAK_GUB"/>
</dbReference>
<proteinExistence type="predicted"/>
<evidence type="ECO:0000256" key="2">
    <source>
        <dbReference type="ARBA" id="ARBA00022729"/>
    </source>
</evidence>
<feature type="domain" description="Wall-associated receptor kinase galacturonan-binding" evidence="4">
    <location>
        <begin position="28"/>
        <end position="92"/>
    </location>
</feature>
<accession>A0ABD1FY85</accession>
<dbReference type="GO" id="GO:0016020">
    <property type="term" value="C:membrane"/>
    <property type="evidence" value="ECO:0007669"/>
    <property type="project" value="UniProtKB-SubCell"/>
</dbReference>
<dbReference type="AlphaFoldDB" id="A0ABD1FY85"/>
<dbReference type="Proteomes" id="UP001567538">
    <property type="component" value="Unassembled WGS sequence"/>
</dbReference>
<dbReference type="EMBL" id="JBEAFC010000011">
    <property type="protein sequence ID" value="KAL1536465.1"/>
    <property type="molecule type" value="Genomic_DNA"/>
</dbReference>
<gene>
    <name evidence="5" type="ORF">AAHA92_29114</name>
</gene>
<dbReference type="Pfam" id="PF13947">
    <property type="entry name" value="GUB_WAK_bind"/>
    <property type="match status" value="1"/>
</dbReference>
<keyword evidence="6" id="KW-1185">Reference proteome</keyword>
<evidence type="ECO:0000313" key="6">
    <source>
        <dbReference type="Proteomes" id="UP001567538"/>
    </source>
</evidence>